<comment type="similarity">
    <text evidence="1">Belongs to the lcsJ thioesterase family.</text>
</comment>
<dbReference type="PANTHER" id="PTHR12475">
    <property type="match status" value="1"/>
</dbReference>
<feature type="compositionally biased region" description="Low complexity" evidence="2">
    <location>
        <begin position="275"/>
        <end position="287"/>
    </location>
</feature>
<dbReference type="InterPro" id="IPR029069">
    <property type="entry name" value="HotDog_dom_sf"/>
</dbReference>
<feature type="region of interest" description="Disordered" evidence="2">
    <location>
        <begin position="168"/>
        <end position="217"/>
    </location>
</feature>
<dbReference type="AlphaFoldDB" id="A0A9W8MAA7"/>
<reference evidence="3" key="1">
    <citation type="submission" date="2022-06" db="EMBL/GenBank/DDBJ databases">
        <title>Genome Sequence of Candolleomyces eurysporus.</title>
        <authorList>
            <person name="Buettner E."/>
        </authorList>
    </citation>
    <scope>NUCLEOTIDE SEQUENCE</scope>
    <source>
        <strain evidence="3">VTCC 930004</strain>
    </source>
</reference>
<evidence type="ECO:0000313" key="4">
    <source>
        <dbReference type="Proteomes" id="UP001140091"/>
    </source>
</evidence>
<dbReference type="CDD" id="cd00586">
    <property type="entry name" value="4HBT"/>
    <property type="match status" value="1"/>
</dbReference>
<evidence type="ECO:0000313" key="3">
    <source>
        <dbReference type="EMBL" id="KAJ2921773.1"/>
    </source>
</evidence>
<dbReference type="PANTHER" id="PTHR12475:SF4">
    <property type="entry name" value="PROTEIN THEM6"/>
    <property type="match status" value="1"/>
</dbReference>
<dbReference type="InterPro" id="IPR051490">
    <property type="entry name" value="THEM6_lcsJ_thioesterase"/>
</dbReference>
<evidence type="ECO:0000256" key="1">
    <source>
        <dbReference type="ARBA" id="ARBA00038476"/>
    </source>
</evidence>
<comment type="caution">
    <text evidence="3">The sequence shown here is derived from an EMBL/GenBank/DDBJ whole genome shotgun (WGS) entry which is preliminary data.</text>
</comment>
<feature type="non-terminal residue" evidence="3">
    <location>
        <position position="363"/>
    </location>
</feature>
<dbReference type="Gene3D" id="3.10.129.10">
    <property type="entry name" value="Hotdog Thioesterase"/>
    <property type="match status" value="1"/>
</dbReference>
<keyword evidence="4" id="KW-1185">Reference proteome</keyword>
<protein>
    <recommendedName>
        <fullName evidence="5">Thioesterase/thiol ester dehydrase-isomerase</fullName>
    </recommendedName>
</protein>
<name>A0A9W8MAA7_9AGAR</name>
<gene>
    <name evidence="3" type="ORF">H1R20_g15323</name>
</gene>
<organism evidence="3 4">
    <name type="scientific">Candolleomyces eurysporus</name>
    <dbReference type="NCBI Taxonomy" id="2828524"/>
    <lineage>
        <taxon>Eukaryota</taxon>
        <taxon>Fungi</taxon>
        <taxon>Dikarya</taxon>
        <taxon>Basidiomycota</taxon>
        <taxon>Agaricomycotina</taxon>
        <taxon>Agaricomycetes</taxon>
        <taxon>Agaricomycetidae</taxon>
        <taxon>Agaricales</taxon>
        <taxon>Agaricineae</taxon>
        <taxon>Psathyrellaceae</taxon>
        <taxon>Candolleomyces</taxon>
    </lineage>
</organism>
<sequence length="363" mass="40897">MATFLPLWVVSAKSIQAATYFPRVRLSRPVFRFKFRDWWHALRVLLSPRLVGQRIEDRWLDSMPLVGTNPFDYRDVYRTRATFDECDYNVHLSNSSYSKVLDIARCETVTRLFPLFFRCGAGMALGASHFHFIREIPAFGKFEIRTSIGSWDQKWIYLVSKFVSQSQRSKPSRVPPRQATQRSNGTRSSHSDSDSDSGYGSSTSSTPDISSPPSPQASPSFFYESDGSLVHTVVVTQLCFKAGRITIPPSVVLSSNGYCQPILSKGPSVLPYHLPSASSSPRSSPSPTDYPRHWPQVKRIASPLHGGSLKKLFTFYSGEWRNVPEREQWWESALGGYVEVRRSAALAQLGRLKEGLESARCLT</sequence>
<evidence type="ECO:0000256" key="2">
    <source>
        <dbReference type="SAM" id="MobiDB-lite"/>
    </source>
</evidence>
<evidence type="ECO:0008006" key="5">
    <source>
        <dbReference type="Google" id="ProtNLM"/>
    </source>
</evidence>
<feature type="region of interest" description="Disordered" evidence="2">
    <location>
        <begin position="273"/>
        <end position="292"/>
    </location>
</feature>
<feature type="compositionally biased region" description="Low complexity" evidence="2">
    <location>
        <begin position="196"/>
        <end position="209"/>
    </location>
</feature>
<dbReference type="SUPFAM" id="SSF54637">
    <property type="entry name" value="Thioesterase/thiol ester dehydrase-isomerase"/>
    <property type="match status" value="1"/>
</dbReference>
<proteinExistence type="inferred from homology"/>
<dbReference type="EMBL" id="JANBPK010001551">
    <property type="protein sequence ID" value="KAJ2921773.1"/>
    <property type="molecule type" value="Genomic_DNA"/>
</dbReference>
<dbReference type="OrthoDB" id="265761at2759"/>
<dbReference type="Pfam" id="PF13279">
    <property type="entry name" value="4HBT_2"/>
    <property type="match status" value="1"/>
</dbReference>
<dbReference type="Proteomes" id="UP001140091">
    <property type="component" value="Unassembled WGS sequence"/>
</dbReference>
<accession>A0A9W8MAA7</accession>